<accession>A0A2W7N2D8</accession>
<keyword evidence="3" id="KW-1185">Reference proteome</keyword>
<gene>
    <name evidence="2" type="ORF">LX81_03019</name>
</gene>
<dbReference type="EMBL" id="QKZL01000015">
    <property type="protein sequence ID" value="PZX14220.1"/>
    <property type="molecule type" value="Genomic_DNA"/>
</dbReference>
<protein>
    <submittedName>
        <fullName evidence="2">Uncharacterized protein</fullName>
    </submittedName>
</protein>
<dbReference type="Proteomes" id="UP000248916">
    <property type="component" value="Unassembled WGS sequence"/>
</dbReference>
<organism evidence="2 3">
    <name type="scientific">Palleronia aestuarii</name>
    <dbReference type="NCBI Taxonomy" id="568105"/>
    <lineage>
        <taxon>Bacteria</taxon>
        <taxon>Pseudomonadati</taxon>
        <taxon>Pseudomonadota</taxon>
        <taxon>Alphaproteobacteria</taxon>
        <taxon>Rhodobacterales</taxon>
        <taxon>Roseobacteraceae</taxon>
        <taxon>Palleronia</taxon>
    </lineage>
</organism>
<sequence length="98" mass="10874">MIRTGATLLCLAMAPAPATAQVGCLPPEEPFAYEPPDDDPELRALIDEQYQAYINGTESYLNCLNDEAVRARAEFQTILNRYLRYFGDEAGVEFDVPG</sequence>
<evidence type="ECO:0000256" key="1">
    <source>
        <dbReference type="SAM" id="SignalP"/>
    </source>
</evidence>
<proteinExistence type="predicted"/>
<name>A0A2W7N2D8_9RHOB</name>
<keyword evidence="1" id="KW-0732">Signal</keyword>
<reference evidence="2 3" key="1">
    <citation type="submission" date="2018-06" db="EMBL/GenBank/DDBJ databases">
        <title>Genomic Encyclopedia of Archaeal and Bacterial Type Strains, Phase II (KMG-II): from individual species to whole genera.</title>
        <authorList>
            <person name="Goeker M."/>
        </authorList>
    </citation>
    <scope>NUCLEOTIDE SEQUENCE [LARGE SCALE GENOMIC DNA]</scope>
    <source>
        <strain evidence="2 3">DSM 22009</strain>
    </source>
</reference>
<dbReference type="OrthoDB" id="7866523at2"/>
<dbReference type="AlphaFoldDB" id="A0A2W7N2D8"/>
<dbReference type="RefSeq" id="WP_111538108.1">
    <property type="nucleotide sequence ID" value="NZ_QKZL01000015.1"/>
</dbReference>
<feature type="chain" id="PRO_5015856967" evidence="1">
    <location>
        <begin position="21"/>
        <end position="98"/>
    </location>
</feature>
<comment type="caution">
    <text evidence="2">The sequence shown here is derived from an EMBL/GenBank/DDBJ whole genome shotgun (WGS) entry which is preliminary data.</text>
</comment>
<feature type="signal peptide" evidence="1">
    <location>
        <begin position="1"/>
        <end position="20"/>
    </location>
</feature>
<evidence type="ECO:0000313" key="3">
    <source>
        <dbReference type="Proteomes" id="UP000248916"/>
    </source>
</evidence>
<evidence type="ECO:0000313" key="2">
    <source>
        <dbReference type="EMBL" id="PZX14220.1"/>
    </source>
</evidence>